<sequence>MMAPKKSLVVGTKGKKKVEVEEEVVLERNFLEMQYPEGVIVRRDWDSHILRCK</sequence>
<dbReference type="EMBL" id="JAHRHJ020000001">
    <property type="protein sequence ID" value="KAH9330666.1"/>
    <property type="molecule type" value="Genomic_DNA"/>
</dbReference>
<protein>
    <submittedName>
        <fullName evidence="1">Uncharacterized protein</fullName>
    </submittedName>
</protein>
<evidence type="ECO:0000313" key="1">
    <source>
        <dbReference type="EMBL" id="KAH9330666.1"/>
    </source>
</evidence>
<feature type="non-terminal residue" evidence="1">
    <location>
        <position position="53"/>
    </location>
</feature>
<gene>
    <name evidence="1" type="ORF">KI387_002774</name>
</gene>
<comment type="caution">
    <text evidence="1">The sequence shown here is derived from an EMBL/GenBank/DDBJ whole genome shotgun (WGS) entry which is preliminary data.</text>
</comment>
<accession>A0AA38LNS1</accession>
<keyword evidence="2" id="KW-1185">Reference proteome</keyword>
<evidence type="ECO:0000313" key="2">
    <source>
        <dbReference type="Proteomes" id="UP000824469"/>
    </source>
</evidence>
<name>A0AA38LNS1_TAXCH</name>
<proteinExistence type="predicted"/>
<reference evidence="1 2" key="1">
    <citation type="journal article" date="2021" name="Nat. Plants">
        <title>The Taxus genome provides insights into paclitaxel biosynthesis.</title>
        <authorList>
            <person name="Xiong X."/>
            <person name="Gou J."/>
            <person name="Liao Q."/>
            <person name="Li Y."/>
            <person name="Zhou Q."/>
            <person name="Bi G."/>
            <person name="Li C."/>
            <person name="Du R."/>
            <person name="Wang X."/>
            <person name="Sun T."/>
            <person name="Guo L."/>
            <person name="Liang H."/>
            <person name="Lu P."/>
            <person name="Wu Y."/>
            <person name="Zhang Z."/>
            <person name="Ro D.K."/>
            <person name="Shang Y."/>
            <person name="Huang S."/>
            <person name="Yan J."/>
        </authorList>
    </citation>
    <scope>NUCLEOTIDE SEQUENCE [LARGE SCALE GENOMIC DNA]</scope>
    <source>
        <strain evidence="1">Ta-2019</strain>
    </source>
</reference>
<dbReference type="Proteomes" id="UP000824469">
    <property type="component" value="Unassembled WGS sequence"/>
</dbReference>
<organism evidence="1 2">
    <name type="scientific">Taxus chinensis</name>
    <name type="common">Chinese yew</name>
    <name type="synonym">Taxus wallichiana var. chinensis</name>
    <dbReference type="NCBI Taxonomy" id="29808"/>
    <lineage>
        <taxon>Eukaryota</taxon>
        <taxon>Viridiplantae</taxon>
        <taxon>Streptophyta</taxon>
        <taxon>Embryophyta</taxon>
        <taxon>Tracheophyta</taxon>
        <taxon>Spermatophyta</taxon>
        <taxon>Pinopsida</taxon>
        <taxon>Pinidae</taxon>
        <taxon>Conifers II</taxon>
        <taxon>Cupressales</taxon>
        <taxon>Taxaceae</taxon>
        <taxon>Taxus</taxon>
    </lineage>
</organism>
<dbReference type="AlphaFoldDB" id="A0AA38LNS1"/>